<accession>A0A2U1V414</accession>
<dbReference type="AlphaFoldDB" id="A0A2U1V414"/>
<dbReference type="Proteomes" id="UP000245048">
    <property type="component" value="Unassembled WGS sequence"/>
</dbReference>
<sequence>MAARPSPVPGSASSSRMMDRHFPTAGTAAAPSPAAMDAPATKRAAPVDRPGTAAAPYFLKNGVLYREQRHVMQGRGAAAMRTLIRGGLVLSMDERIGRLPQGDVLVEDDRILAVGPALEAPDAAVIGAEGCLVLPGLVNAHLHTWQTALRAIGGDWTSADYFRIMHGVLGPRYQPEDLRVGTLVGALAQLDAGVTTLFDWCHGNATPEHTDAALDGLLDSGIRAVFGHGTVKPQPRPGEPHFSEVPHPAAEIRRLRTTRLAADTARVTLAACILGPDYSTMDVCRADFALAREYGLLSSAHVWGNTNRLVPEGYRRLAEEGLLGPDHNLVHGTYLGEEELRVIVESGVSVTSTAAAEVKGNAREPLSCRVAALGGAPSIAPDTELLNGGGMLDCMRAALQLHRLFNNQHIVARQQAQPAAAAAQEIATSGSPITAVSLTHEAVLRWATINNARALRLDHRIGSLTPGKQADLIIVRRDSLGMIGAREPVQALIHFAQAADIRDVMAGGRLLKQDGRLLHPGLAAEKARLLASGDRLLAGTGLPGAAGQG</sequence>
<evidence type="ECO:0000259" key="3">
    <source>
        <dbReference type="Pfam" id="PF01979"/>
    </source>
</evidence>
<evidence type="ECO:0000313" key="4">
    <source>
        <dbReference type="EMBL" id="PWC28624.1"/>
    </source>
</evidence>
<gene>
    <name evidence="4" type="ORF">CR165_10875</name>
</gene>
<dbReference type="InterPro" id="IPR032466">
    <property type="entry name" value="Metal_Hydrolase"/>
</dbReference>
<comment type="caution">
    <text evidence="4">The sequence shown here is derived from an EMBL/GenBank/DDBJ whole genome shotgun (WGS) entry which is preliminary data.</text>
</comment>
<protein>
    <recommendedName>
        <fullName evidence="3">Amidohydrolase-related domain-containing protein</fullName>
    </recommendedName>
</protein>
<keyword evidence="5" id="KW-1185">Reference proteome</keyword>
<dbReference type="Gene3D" id="3.20.20.140">
    <property type="entry name" value="Metal-dependent hydrolases"/>
    <property type="match status" value="1"/>
</dbReference>
<dbReference type="GO" id="GO:0016810">
    <property type="term" value="F:hydrolase activity, acting on carbon-nitrogen (but not peptide) bonds"/>
    <property type="evidence" value="ECO:0007669"/>
    <property type="project" value="InterPro"/>
</dbReference>
<evidence type="ECO:0000313" key="5">
    <source>
        <dbReference type="Proteomes" id="UP000245048"/>
    </source>
</evidence>
<reference evidence="5" key="1">
    <citation type="submission" date="2017-10" db="EMBL/GenBank/DDBJ databases">
        <authorList>
            <person name="Toshchakov S.V."/>
            <person name="Goeva M.A."/>
        </authorList>
    </citation>
    <scope>NUCLEOTIDE SEQUENCE [LARGE SCALE GENOMIC DNA]</scope>
    <source>
        <strain evidence="5">JR1/69-1-13</strain>
    </source>
</reference>
<feature type="compositionally biased region" description="Low complexity" evidence="2">
    <location>
        <begin position="23"/>
        <end position="41"/>
    </location>
</feature>
<evidence type="ECO:0000256" key="2">
    <source>
        <dbReference type="SAM" id="MobiDB-lite"/>
    </source>
</evidence>
<dbReference type="PANTHER" id="PTHR43794">
    <property type="entry name" value="AMINOHYDROLASE SSNA-RELATED"/>
    <property type="match status" value="1"/>
</dbReference>
<dbReference type="InterPro" id="IPR006680">
    <property type="entry name" value="Amidohydro-rel"/>
</dbReference>
<dbReference type="SUPFAM" id="SSF51556">
    <property type="entry name" value="Metallo-dependent hydrolases"/>
    <property type="match status" value="1"/>
</dbReference>
<dbReference type="Pfam" id="PF01979">
    <property type="entry name" value="Amidohydro_1"/>
    <property type="match status" value="1"/>
</dbReference>
<dbReference type="Gene3D" id="2.30.40.10">
    <property type="entry name" value="Urease, subunit C, domain 1"/>
    <property type="match status" value="1"/>
</dbReference>
<name>A0A2U1V414_9PROT</name>
<proteinExistence type="inferred from homology"/>
<evidence type="ECO:0000256" key="1">
    <source>
        <dbReference type="ARBA" id="ARBA00006745"/>
    </source>
</evidence>
<dbReference type="InterPro" id="IPR011059">
    <property type="entry name" value="Metal-dep_hydrolase_composite"/>
</dbReference>
<comment type="similarity">
    <text evidence="1">Belongs to the metallo-dependent hydrolases superfamily. ATZ/TRZ family.</text>
</comment>
<organism evidence="4 5">
    <name type="scientific">Teichococcus aestuarii</name>
    <dbReference type="NCBI Taxonomy" id="568898"/>
    <lineage>
        <taxon>Bacteria</taxon>
        <taxon>Pseudomonadati</taxon>
        <taxon>Pseudomonadota</taxon>
        <taxon>Alphaproteobacteria</taxon>
        <taxon>Acetobacterales</taxon>
        <taxon>Roseomonadaceae</taxon>
        <taxon>Roseomonas</taxon>
    </lineage>
</organism>
<feature type="region of interest" description="Disordered" evidence="2">
    <location>
        <begin position="23"/>
        <end position="48"/>
    </location>
</feature>
<dbReference type="SUPFAM" id="SSF51338">
    <property type="entry name" value="Composite domain of metallo-dependent hydrolases"/>
    <property type="match status" value="1"/>
</dbReference>
<dbReference type="PANTHER" id="PTHR43794:SF5">
    <property type="entry name" value="CHLOROHYDROLASE FAMILY PROTEIN"/>
    <property type="match status" value="1"/>
</dbReference>
<dbReference type="OrthoDB" id="9796020at2"/>
<feature type="domain" description="Amidohydrolase-related" evidence="3">
    <location>
        <begin position="132"/>
        <end position="510"/>
    </location>
</feature>
<dbReference type="EMBL" id="PDOA01000006">
    <property type="protein sequence ID" value="PWC28624.1"/>
    <property type="molecule type" value="Genomic_DNA"/>
</dbReference>
<dbReference type="InterPro" id="IPR050287">
    <property type="entry name" value="MTA/SAH_deaminase"/>
</dbReference>
<dbReference type="NCBIfam" id="NF006056">
    <property type="entry name" value="PRK08204.1"/>
    <property type="match status" value="1"/>
</dbReference>